<dbReference type="EMBL" id="JAUHHV010000011">
    <property type="protein sequence ID" value="KAK1407906.1"/>
    <property type="molecule type" value="Genomic_DNA"/>
</dbReference>
<dbReference type="PROSITE" id="PS50195">
    <property type="entry name" value="PX"/>
    <property type="match status" value="1"/>
</dbReference>
<keyword evidence="5" id="KW-0967">Endosome</keyword>
<feature type="region of interest" description="Disordered" evidence="11">
    <location>
        <begin position="1"/>
        <end position="32"/>
    </location>
</feature>
<evidence type="ECO:0000256" key="2">
    <source>
        <dbReference type="ARBA" id="ARBA00004514"/>
    </source>
</evidence>
<accession>A0AAD8JSK2</accession>
<comment type="function">
    <text evidence="9">Acts as an effector of RABF2A and RABF2B. Involved in vacuolar transport of storage proteins. Regulates membrane trafficking to protein storage vacuoles (PSVs). Binds specifically to phosphatidylinositol 3-monophosphate (PtdIns3P).</text>
</comment>
<dbReference type="AlphaFoldDB" id="A0AAD8JSK2"/>
<gene>
    <name evidence="13" type="ORF">QVD17_39533</name>
</gene>
<dbReference type="InterPro" id="IPR044588">
    <property type="entry name" value="EREX-like"/>
</dbReference>
<feature type="domain" description="PX" evidence="12">
    <location>
        <begin position="45"/>
        <end position="162"/>
    </location>
</feature>
<evidence type="ECO:0000256" key="7">
    <source>
        <dbReference type="ARBA" id="ARBA00023054"/>
    </source>
</evidence>
<evidence type="ECO:0000256" key="11">
    <source>
        <dbReference type="SAM" id="MobiDB-lite"/>
    </source>
</evidence>
<proteinExistence type="predicted"/>
<keyword evidence="7 10" id="KW-0175">Coiled coil</keyword>
<dbReference type="InterPro" id="IPR001683">
    <property type="entry name" value="PX_dom"/>
</dbReference>
<dbReference type="SUPFAM" id="SSF64268">
    <property type="entry name" value="PX domain"/>
    <property type="match status" value="1"/>
</dbReference>
<dbReference type="GO" id="GO:0010008">
    <property type="term" value="C:endosome membrane"/>
    <property type="evidence" value="ECO:0007669"/>
    <property type="project" value="UniProtKB-SubCell"/>
</dbReference>
<dbReference type="Proteomes" id="UP001229421">
    <property type="component" value="Unassembled WGS sequence"/>
</dbReference>
<evidence type="ECO:0000256" key="4">
    <source>
        <dbReference type="ARBA" id="ARBA00022490"/>
    </source>
</evidence>
<reference evidence="13" key="1">
    <citation type="journal article" date="2023" name="bioRxiv">
        <title>Improved chromosome-level genome assembly for marigold (Tagetes erecta).</title>
        <authorList>
            <person name="Jiang F."/>
            <person name="Yuan L."/>
            <person name="Wang S."/>
            <person name="Wang H."/>
            <person name="Xu D."/>
            <person name="Wang A."/>
            <person name="Fan W."/>
        </authorList>
    </citation>
    <scope>NUCLEOTIDE SEQUENCE</scope>
    <source>
        <strain evidence="13">WSJ</strain>
        <tissue evidence="13">Leaf</tissue>
    </source>
</reference>
<evidence type="ECO:0000256" key="9">
    <source>
        <dbReference type="ARBA" id="ARBA00055681"/>
    </source>
</evidence>
<dbReference type="GO" id="GO:0005829">
    <property type="term" value="C:cytosol"/>
    <property type="evidence" value="ECO:0007669"/>
    <property type="project" value="UniProtKB-SubCell"/>
</dbReference>
<keyword evidence="4" id="KW-0963">Cytoplasm</keyword>
<name>A0AAD8JSK2_TARER</name>
<organism evidence="13 14">
    <name type="scientific">Tagetes erecta</name>
    <name type="common">African marigold</name>
    <dbReference type="NCBI Taxonomy" id="13708"/>
    <lineage>
        <taxon>Eukaryota</taxon>
        <taxon>Viridiplantae</taxon>
        <taxon>Streptophyta</taxon>
        <taxon>Embryophyta</taxon>
        <taxon>Tracheophyta</taxon>
        <taxon>Spermatophyta</taxon>
        <taxon>Magnoliopsida</taxon>
        <taxon>eudicotyledons</taxon>
        <taxon>Gunneridae</taxon>
        <taxon>Pentapetalae</taxon>
        <taxon>asterids</taxon>
        <taxon>campanulids</taxon>
        <taxon>Asterales</taxon>
        <taxon>Asteraceae</taxon>
        <taxon>Asteroideae</taxon>
        <taxon>Heliantheae alliance</taxon>
        <taxon>Tageteae</taxon>
        <taxon>Tagetes</taxon>
    </lineage>
</organism>
<keyword evidence="3" id="KW-0813">Transport</keyword>
<evidence type="ECO:0000256" key="10">
    <source>
        <dbReference type="SAM" id="Coils"/>
    </source>
</evidence>
<keyword evidence="14" id="KW-1185">Reference proteome</keyword>
<evidence type="ECO:0000256" key="1">
    <source>
        <dbReference type="ARBA" id="ARBA00004481"/>
    </source>
</evidence>
<dbReference type="GO" id="GO:0015031">
    <property type="term" value="P:protein transport"/>
    <property type="evidence" value="ECO:0007669"/>
    <property type="project" value="UniProtKB-KW"/>
</dbReference>
<dbReference type="InterPro" id="IPR036871">
    <property type="entry name" value="PX_dom_sf"/>
</dbReference>
<evidence type="ECO:0000259" key="12">
    <source>
        <dbReference type="PROSITE" id="PS50195"/>
    </source>
</evidence>
<dbReference type="Gene3D" id="3.30.1520.10">
    <property type="entry name" value="Phox-like domain"/>
    <property type="match status" value="1"/>
</dbReference>
<protein>
    <recommendedName>
        <fullName evidence="12">PX domain-containing protein</fullName>
    </recommendedName>
</protein>
<comment type="caution">
    <text evidence="13">The sequence shown here is derived from an EMBL/GenBank/DDBJ whole genome shotgun (WGS) entry which is preliminary data.</text>
</comment>
<evidence type="ECO:0000256" key="8">
    <source>
        <dbReference type="ARBA" id="ARBA00023136"/>
    </source>
</evidence>
<dbReference type="PANTHER" id="PTHR46856:SF1">
    <property type="entry name" value="PX DOMAIN-CONTAINING PROTEIN EREL1-RELATED"/>
    <property type="match status" value="1"/>
</dbReference>
<dbReference type="SMART" id="SM00312">
    <property type="entry name" value="PX"/>
    <property type="match status" value="1"/>
</dbReference>
<evidence type="ECO:0000256" key="3">
    <source>
        <dbReference type="ARBA" id="ARBA00022448"/>
    </source>
</evidence>
<comment type="subcellular location">
    <subcellularLocation>
        <location evidence="2">Cytoplasm</location>
        <location evidence="2">Cytosol</location>
    </subcellularLocation>
    <subcellularLocation>
        <location evidence="1">Endosome membrane</location>
        <topology evidence="1">Peripheral membrane protein</topology>
    </subcellularLocation>
</comment>
<dbReference type="GO" id="GO:0035091">
    <property type="term" value="F:phosphatidylinositol binding"/>
    <property type="evidence" value="ECO:0007669"/>
    <property type="project" value="InterPro"/>
</dbReference>
<dbReference type="Pfam" id="PF00787">
    <property type="entry name" value="PX"/>
    <property type="match status" value="1"/>
</dbReference>
<keyword evidence="6" id="KW-0653">Protein transport</keyword>
<sequence>MERLRSHRHDGTSPLPLGMDWSPPPKKWNGRDTAWPHDPRTGWSYCITIPTWVVLPKSKDSDPVVFYRVVVGLQSPEGVTSTRAVLRRFNDFLRLLAALRKAFPQKNLPPAPPKGLLRLKSRTLLDERRCSLEEWMTKLLSDIDISRSIVVASFLELESAARSSFQDENPQVVQGNRSASNNIESMASGSTPITPDYGSDTAYETSEIGTSSLGRDNISEACTEDLSLDEDLTGPLEKLVKHGMSNIDEGLLMGNAILEQVEGYPRHHTIHSREINKGGDKNGNFVSDKQHDKLIGNPKKLLNGTSSLPDMEFSSLLVDDNLITSSDINLVLPLGQQQKMNRVLISMQRRLGTAKTDMEDVISRLNQEIAVKDYLMTKVKDLEEELETTKLRSKENLQQAIFMERERVTQMQWDMDELRRKSLEMELKLKSHQDDKRATELPKTSVIDEKDALLQELDDTKNKFDQLLKKHQDLEVKSKADIKVLVKEVKSLRNSQADLKQQLNQSLLGMSDAEKLLREEKQKFERKEIARVKLVHEFDVLHHRLRECSTSLVNESEDKLVIDSPSVQDALELVKISDHQIEALREQVQIIAQDDDDATAAADSGDMNGDLRKILSEILLDNINLKRQVSLLIHRALRSGNIIVEASSSANKLLDTR</sequence>
<dbReference type="FunFam" id="3.30.1520.10:FF:000060">
    <property type="entry name" value="Phox (PX) domain-containing protein"/>
    <property type="match status" value="1"/>
</dbReference>
<dbReference type="PANTHER" id="PTHR46856">
    <property type="entry name" value="PX DOMAIN-CONTAINING PROTEIN EREL1-RELATED"/>
    <property type="match status" value="1"/>
</dbReference>
<evidence type="ECO:0000313" key="13">
    <source>
        <dbReference type="EMBL" id="KAK1407906.1"/>
    </source>
</evidence>
<keyword evidence="8" id="KW-0472">Membrane</keyword>
<evidence type="ECO:0000256" key="5">
    <source>
        <dbReference type="ARBA" id="ARBA00022753"/>
    </source>
</evidence>
<evidence type="ECO:0000313" key="14">
    <source>
        <dbReference type="Proteomes" id="UP001229421"/>
    </source>
</evidence>
<feature type="coiled-coil region" evidence="10">
    <location>
        <begin position="372"/>
        <end position="530"/>
    </location>
</feature>
<evidence type="ECO:0000256" key="6">
    <source>
        <dbReference type="ARBA" id="ARBA00022927"/>
    </source>
</evidence>